<evidence type="ECO:0000313" key="1">
    <source>
        <dbReference type="EMBL" id="JAS87705.1"/>
    </source>
</evidence>
<dbReference type="PANTHER" id="PTHR37984:SF5">
    <property type="entry name" value="PROTEIN NYNRIN-LIKE"/>
    <property type="match status" value="1"/>
</dbReference>
<protein>
    <recommendedName>
        <fullName evidence="2">Reverse transcriptase domain-containing protein</fullName>
    </recommendedName>
</protein>
<dbReference type="PANTHER" id="PTHR37984">
    <property type="entry name" value="PROTEIN CBG26694"/>
    <property type="match status" value="1"/>
</dbReference>
<evidence type="ECO:0008006" key="2">
    <source>
        <dbReference type="Google" id="ProtNLM"/>
    </source>
</evidence>
<proteinExistence type="predicted"/>
<dbReference type="InterPro" id="IPR043502">
    <property type="entry name" value="DNA/RNA_pol_sf"/>
</dbReference>
<accession>A0A1B6ILD1</accession>
<feature type="non-terminal residue" evidence="1">
    <location>
        <position position="153"/>
    </location>
</feature>
<gene>
    <name evidence="1" type="ORF">g.6554</name>
</gene>
<feature type="non-terminal residue" evidence="1">
    <location>
        <position position="1"/>
    </location>
</feature>
<reference evidence="1" key="1">
    <citation type="submission" date="2015-11" db="EMBL/GenBank/DDBJ databases">
        <title>De novo transcriptome assembly of four potential Pierce s Disease insect vectors from Arizona vineyards.</title>
        <authorList>
            <person name="Tassone E.E."/>
        </authorList>
    </citation>
    <scope>NUCLEOTIDE SEQUENCE</scope>
</reference>
<dbReference type="GO" id="GO:0071897">
    <property type="term" value="P:DNA biosynthetic process"/>
    <property type="evidence" value="ECO:0007669"/>
    <property type="project" value="UniProtKB-ARBA"/>
</dbReference>
<dbReference type="AlphaFoldDB" id="A0A1B6ILD1"/>
<name>A0A1B6ILD1_9HEMI</name>
<dbReference type="SUPFAM" id="SSF56672">
    <property type="entry name" value="DNA/RNA polymerases"/>
    <property type="match status" value="1"/>
</dbReference>
<dbReference type="InterPro" id="IPR050951">
    <property type="entry name" value="Retrovirus_Pol_polyprotein"/>
</dbReference>
<organism evidence="1">
    <name type="scientific">Homalodisca liturata</name>
    <dbReference type="NCBI Taxonomy" id="320908"/>
    <lineage>
        <taxon>Eukaryota</taxon>
        <taxon>Metazoa</taxon>
        <taxon>Ecdysozoa</taxon>
        <taxon>Arthropoda</taxon>
        <taxon>Hexapoda</taxon>
        <taxon>Insecta</taxon>
        <taxon>Pterygota</taxon>
        <taxon>Neoptera</taxon>
        <taxon>Paraneoptera</taxon>
        <taxon>Hemiptera</taxon>
        <taxon>Auchenorrhyncha</taxon>
        <taxon>Membracoidea</taxon>
        <taxon>Cicadellidae</taxon>
        <taxon>Cicadellinae</taxon>
        <taxon>Proconiini</taxon>
        <taxon>Homalodisca</taxon>
    </lineage>
</organism>
<dbReference type="EMBL" id="GECU01020001">
    <property type="protein sequence ID" value="JAS87705.1"/>
    <property type="molecule type" value="Transcribed_RNA"/>
</dbReference>
<sequence length="153" mass="17513">FDFKPNYLIKLNNNNIVRNLSANINFNIGVDSVKDQVNSLVKEYPSVFTDKIGKALNFQYKLKVKDSTPVYTRPYPLSPIKLLKMREIIKDLEQQGIIEPSLSNYSSPAFLVGKEDGKSERLVINYKKLNDKLEGVAYPLSELDEIYPFLKGH</sequence>
<dbReference type="Gene3D" id="3.10.10.10">
    <property type="entry name" value="HIV Type 1 Reverse Transcriptase, subunit A, domain 1"/>
    <property type="match status" value="1"/>
</dbReference>